<sequence length="129" mass="14527">MKEQIPQKTMMKEAILTHSASAKQLLRADNSNGTVTPLVFPLRMTTPVKESGPRSGIPSGGHNCPSQQAKEQRLKEMHEQRSKEKQQVKDRGRNKPARQEWKPNKVIEEGNEVVNTMPDALKNQVNDMA</sequence>
<gene>
    <name evidence="2" type="ORF">K7X08_008540</name>
</gene>
<evidence type="ECO:0000313" key="3">
    <source>
        <dbReference type="Proteomes" id="UP001152561"/>
    </source>
</evidence>
<evidence type="ECO:0000256" key="1">
    <source>
        <dbReference type="SAM" id="MobiDB-lite"/>
    </source>
</evidence>
<reference evidence="3" key="1">
    <citation type="journal article" date="2023" name="Proc. Natl. Acad. Sci. U.S.A.">
        <title>Genomic and structural basis for evolution of tropane alkaloid biosynthesis.</title>
        <authorList>
            <person name="Wanga Y.-J."/>
            <person name="Taina T."/>
            <person name="Yua J.-Y."/>
            <person name="Lia J."/>
            <person name="Xua B."/>
            <person name="Chenc J."/>
            <person name="D'Auriad J.C."/>
            <person name="Huanga J.-P."/>
            <person name="Huanga S.-X."/>
        </authorList>
    </citation>
    <scope>NUCLEOTIDE SEQUENCE [LARGE SCALE GENOMIC DNA]</scope>
    <source>
        <strain evidence="3">cv. KIB-2019</strain>
    </source>
</reference>
<feature type="region of interest" description="Disordered" evidence="1">
    <location>
        <begin position="43"/>
        <end position="129"/>
    </location>
</feature>
<keyword evidence="3" id="KW-1185">Reference proteome</keyword>
<organism evidence="2 3">
    <name type="scientific">Anisodus acutangulus</name>
    <dbReference type="NCBI Taxonomy" id="402998"/>
    <lineage>
        <taxon>Eukaryota</taxon>
        <taxon>Viridiplantae</taxon>
        <taxon>Streptophyta</taxon>
        <taxon>Embryophyta</taxon>
        <taxon>Tracheophyta</taxon>
        <taxon>Spermatophyta</taxon>
        <taxon>Magnoliopsida</taxon>
        <taxon>eudicotyledons</taxon>
        <taxon>Gunneridae</taxon>
        <taxon>Pentapetalae</taxon>
        <taxon>asterids</taxon>
        <taxon>lamiids</taxon>
        <taxon>Solanales</taxon>
        <taxon>Solanaceae</taxon>
        <taxon>Solanoideae</taxon>
        <taxon>Hyoscyameae</taxon>
        <taxon>Anisodus</taxon>
    </lineage>
</organism>
<accession>A0A9Q1MQM5</accession>
<dbReference type="AlphaFoldDB" id="A0A9Q1MQM5"/>
<dbReference type="Proteomes" id="UP001152561">
    <property type="component" value="Unassembled WGS sequence"/>
</dbReference>
<name>A0A9Q1MQM5_9SOLA</name>
<evidence type="ECO:0000313" key="2">
    <source>
        <dbReference type="EMBL" id="KAJ8565964.1"/>
    </source>
</evidence>
<comment type="caution">
    <text evidence="2">The sequence shown here is derived from an EMBL/GenBank/DDBJ whole genome shotgun (WGS) entry which is preliminary data.</text>
</comment>
<dbReference type="EMBL" id="JAJAGQ010000004">
    <property type="protein sequence ID" value="KAJ8565964.1"/>
    <property type="molecule type" value="Genomic_DNA"/>
</dbReference>
<protein>
    <submittedName>
        <fullName evidence="2">Uncharacterized protein</fullName>
    </submittedName>
</protein>
<proteinExistence type="predicted"/>
<feature type="compositionally biased region" description="Basic and acidic residues" evidence="1">
    <location>
        <begin position="70"/>
        <end position="108"/>
    </location>
</feature>